<proteinExistence type="predicted"/>
<dbReference type="InterPro" id="IPR027417">
    <property type="entry name" value="P-loop_NTPase"/>
</dbReference>
<sequence length="340" mass="38746">MNTMQCTLNQVAQVLPILFKSKVVPFLHSSPAIGKSSIAKQIAEKYHLEVIDLRLTEMDASDIQGLPYFKDGKSTFLPFDTFPIESTPLPKTKKGWLLLLDEFNSALPSVQASAYKLVLDRQVGQHKLHDKCFIIACGNLDNDNAIVNTMSSALISRFAHFYIQVDNTEWQEWAVANDIHPMITSFLNFKPNLLYTFNPDLDTPYASPRTWQMMSKVLDNNTPLIVMASLLGLGVAHEFKAFMEYHKELPTIEDILKDPENYPIPDMIGIRWATLTMVVGHLDKDMDKLTTYLKRFSPEMHMVALREIKGRYGIDKIAQSKLLREWLTDLGVKAYGHKPR</sequence>
<dbReference type="SUPFAM" id="SSF52540">
    <property type="entry name" value="P-loop containing nucleoside triphosphate hydrolases"/>
    <property type="match status" value="1"/>
</dbReference>
<dbReference type="Proteomes" id="UP000594834">
    <property type="component" value="Chromosome"/>
</dbReference>
<accession>A0A7T3BZ53</accession>
<organism evidence="1 2">
    <name type="scientific">Moraxella nonliquefaciens</name>
    <dbReference type="NCBI Taxonomy" id="478"/>
    <lineage>
        <taxon>Bacteria</taxon>
        <taxon>Pseudomonadati</taxon>
        <taxon>Pseudomonadota</taxon>
        <taxon>Gammaproteobacteria</taxon>
        <taxon>Moraxellales</taxon>
        <taxon>Moraxellaceae</taxon>
        <taxon>Moraxella</taxon>
    </lineage>
</organism>
<gene>
    <name evidence="1" type="ORF">I6G26_11040</name>
</gene>
<dbReference type="EMBL" id="CP065728">
    <property type="protein sequence ID" value="QPT44546.1"/>
    <property type="molecule type" value="Genomic_DNA"/>
</dbReference>
<keyword evidence="2" id="KW-1185">Reference proteome</keyword>
<name>A0A7T3BZ53_MORNO</name>
<protein>
    <submittedName>
        <fullName evidence="1">AAA family ATPase</fullName>
    </submittedName>
</protein>
<reference evidence="1 2" key="1">
    <citation type="submission" date="2020-12" db="EMBL/GenBank/DDBJ databases">
        <title>FDA dAtabase for Regulatory Grade micrObial Sequences (FDA-ARGOS): Supporting development and validation of Infectious Disease Dx tests.</title>
        <authorList>
            <person name="Sproer C."/>
            <person name="Gronow S."/>
            <person name="Severitt S."/>
            <person name="Schroder I."/>
            <person name="Tallon L."/>
            <person name="Sadzewicz L."/>
            <person name="Zhao X."/>
            <person name="Boylan J."/>
            <person name="Ott S."/>
            <person name="Bowen H."/>
            <person name="Vavikolanu K."/>
            <person name="Mehta A."/>
            <person name="Aluvathingal J."/>
            <person name="Nadendla S."/>
            <person name="Lowell S."/>
            <person name="Myers T."/>
            <person name="Yan Y."/>
            <person name="Sichtig H."/>
        </authorList>
    </citation>
    <scope>NUCLEOTIDE SEQUENCE [LARGE SCALE GENOMIC DNA]</scope>
    <source>
        <strain evidence="1 2">FDAARGOS_869</strain>
    </source>
</reference>
<evidence type="ECO:0000313" key="1">
    <source>
        <dbReference type="EMBL" id="QPT44546.1"/>
    </source>
</evidence>
<dbReference type="RefSeq" id="WP_197940252.1">
    <property type="nucleotide sequence ID" value="NZ_CP065728.1"/>
</dbReference>
<dbReference type="Gene3D" id="3.40.50.300">
    <property type="entry name" value="P-loop containing nucleotide triphosphate hydrolases"/>
    <property type="match status" value="1"/>
</dbReference>
<evidence type="ECO:0000313" key="2">
    <source>
        <dbReference type="Proteomes" id="UP000594834"/>
    </source>
</evidence>